<organism evidence="1 2">
    <name type="scientific">Cladobotryum mycophilum</name>
    <dbReference type="NCBI Taxonomy" id="491253"/>
    <lineage>
        <taxon>Eukaryota</taxon>
        <taxon>Fungi</taxon>
        <taxon>Dikarya</taxon>
        <taxon>Ascomycota</taxon>
        <taxon>Pezizomycotina</taxon>
        <taxon>Sordariomycetes</taxon>
        <taxon>Hypocreomycetidae</taxon>
        <taxon>Hypocreales</taxon>
        <taxon>Hypocreaceae</taxon>
        <taxon>Cladobotryum</taxon>
    </lineage>
</organism>
<proteinExistence type="predicted"/>
<dbReference type="SUPFAM" id="SSF52047">
    <property type="entry name" value="RNI-like"/>
    <property type="match status" value="1"/>
</dbReference>
<accession>A0ABR0SRF2</accession>
<dbReference type="InterPro" id="IPR032675">
    <property type="entry name" value="LRR_dom_sf"/>
</dbReference>
<protein>
    <recommendedName>
        <fullName evidence="3">F-box domain-containing protein</fullName>
    </recommendedName>
</protein>
<dbReference type="EMBL" id="JAVFKD010000004">
    <property type="protein sequence ID" value="KAK5994751.1"/>
    <property type="molecule type" value="Genomic_DNA"/>
</dbReference>
<evidence type="ECO:0000313" key="2">
    <source>
        <dbReference type="Proteomes" id="UP001338125"/>
    </source>
</evidence>
<name>A0ABR0SRF2_9HYPO</name>
<sequence length="475" mass="52336">MTESSAIDLSLSLPEILTNILDFLSTDQASLASAIQVNRKWFSCGTDVLWREAPCEVLAQVPEDRRQIYAAKVATLAFSGDDEAQYHSTFENIRFTNLKKISLDAYRPGGGESYSVLQYMQLPLETFFFYGGDLTDDLLAHLQNTCWRLRRIMIDSPGPNVTAASFFRFISTYKSLEHMTFLYGIDDLLTDELLLHLAGRPNLSSLAIGKVCSTQILQQISSHVSEPFGALQALQVTVPSAAVSLLVTLLPNVTSLQLTVHDSDVHLVQQLPSLTALRLLSVSFAASVEISRADILSLKSLSNLEQLSIGPDETNDAAEVTAFESDFSDADFDDLCSKLPVLRRIRFNVQCNLSAAALASLSKHCPLLEECTMLHVLNIHALDLGSRSNIMFPKLRLLDLGGFEAPAPNDQQGDGYVQSNMPRSMTYAYTLASTNFPKPEDIAALLRKHFPRLEEIYVSSDDDYSNVIAGAVLPS</sequence>
<evidence type="ECO:0008006" key="3">
    <source>
        <dbReference type="Google" id="ProtNLM"/>
    </source>
</evidence>
<keyword evidence="2" id="KW-1185">Reference proteome</keyword>
<dbReference type="Gene3D" id="3.80.10.10">
    <property type="entry name" value="Ribonuclease Inhibitor"/>
    <property type="match status" value="1"/>
</dbReference>
<evidence type="ECO:0000313" key="1">
    <source>
        <dbReference type="EMBL" id="KAK5994751.1"/>
    </source>
</evidence>
<gene>
    <name evidence="1" type="ORF">PT974_03134</name>
</gene>
<dbReference type="SUPFAM" id="SSF81383">
    <property type="entry name" value="F-box domain"/>
    <property type="match status" value="1"/>
</dbReference>
<comment type="caution">
    <text evidence="1">The sequence shown here is derived from an EMBL/GenBank/DDBJ whole genome shotgun (WGS) entry which is preliminary data.</text>
</comment>
<dbReference type="InterPro" id="IPR036047">
    <property type="entry name" value="F-box-like_dom_sf"/>
</dbReference>
<dbReference type="Proteomes" id="UP001338125">
    <property type="component" value="Unassembled WGS sequence"/>
</dbReference>
<reference evidence="1 2" key="1">
    <citation type="submission" date="2024-01" db="EMBL/GenBank/DDBJ databases">
        <title>Complete genome of Cladobotryum mycophilum ATHUM6906.</title>
        <authorList>
            <person name="Christinaki A.C."/>
            <person name="Myridakis A.I."/>
            <person name="Kouvelis V.N."/>
        </authorList>
    </citation>
    <scope>NUCLEOTIDE SEQUENCE [LARGE SCALE GENOMIC DNA]</scope>
    <source>
        <strain evidence="1 2">ATHUM6906</strain>
    </source>
</reference>